<dbReference type="InterPro" id="IPR013740">
    <property type="entry name" value="Redoxin"/>
</dbReference>
<reference evidence="6 7" key="1">
    <citation type="journal article" date="2016" name="Front. Microbiol.">
        <title>Genome Sequence of Type Strains of Genus Stenotrophomonas.</title>
        <authorList>
            <person name="Patil P.P."/>
            <person name="Midha S."/>
            <person name="Kumar S."/>
            <person name="Patil P.B."/>
        </authorList>
    </citation>
    <scope>NUCLEOTIDE SEQUENCE [LARGE SCALE GENOMIC DNA]</scope>
    <source>
        <strain evidence="6 7">LMG 978</strain>
    </source>
</reference>
<dbReference type="Proteomes" id="UP000051757">
    <property type="component" value="Unassembled WGS sequence"/>
</dbReference>
<feature type="transmembrane region" description="Helical" evidence="4">
    <location>
        <begin position="110"/>
        <end position="130"/>
    </location>
</feature>
<dbReference type="CDD" id="cd02966">
    <property type="entry name" value="TlpA_like_family"/>
    <property type="match status" value="1"/>
</dbReference>
<dbReference type="PROSITE" id="PS51352">
    <property type="entry name" value="THIOREDOXIN_2"/>
    <property type="match status" value="1"/>
</dbReference>
<evidence type="ECO:0000313" key="6">
    <source>
        <dbReference type="EMBL" id="KRG51607.1"/>
    </source>
</evidence>
<dbReference type="PROSITE" id="PS00194">
    <property type="entry name" value="THIOREDOXIN_1"/>
    <property type="match status" value="1"/>
</dbReference>
<dbReference type="GO" id="GO:0017004">
    <property type="term" value="P:cytochrome complex assembly"/>
    <property type="evidence" value="ECO:0007669"/>
    <property type="project" value="UniProtKB-KW"/>
</dbReference>
<keyword evidence="2" id="KW-0201">Cytochrome c-type biogenesis</keyword>
<dbReference type="Pfam" id="PF08534">
    <property type="entry name" value="Redoxin"/>
    <property type="match status" value="1"/>
</dbReference>
<evidence type="ECO:0000256" key="1">
    <source>
        <dbReference type="ARBA" id="ARBA00004196"/>
    </source>
</evidence>
<dbReference type="Gene3D" id="3.40.30.10">
    <property type="entry name" value="Glutaredoxin"/>
    <property type="match status" value="1"/>
</dbReference>
<comment type="subcellular location">
    <subcellularLocation>
        <location evidence="1">Cell envelope</location>
    </subcellularLocation>
</comment>
<dbReference type="EMBL" id="LLXV01000021">
    <property type="protein sequence ID" value="KRG51607.1"/>
    <property type="molecule type" value="Genomic_DNA"/>
</dbReference>
<accession>A0A0R0BDA6</accession>
<protein>
    <recommendedName>
        <fullName evidence="5">Thioredoxin domain-containing protein</fullName>
    </recommendedName>
</protein>
<dbReference type="InterPro" id="IPR050553">
    <property type="entry name" value="Thioredoxin_ResA/DsbE_sf"/>
</dbReference>
<dbReference type="GO" id="GO:0042158">
    <property type="term" value="P:lipoprotein biosynthetic process"/>
    <property type="evidence" value="ECO:0007669"/>
    <property type="project" value="InterPro"/>
</dbReference>
<keyword evidence="7" id="KW-1185">Reference proteome</keyword>
<feature type="transmembrane region" description="Helical" evidence="4">
    <location>
        <begin position="37"/>
        <end position="61"/>
    </location>
</feature>
<evidence type="ECO:0000256" key="4">
    <source>
        <dbReference type="SAM" id="Phobius"/>
    </source>
</evidence>
<evidence type="ECO:0000256" key="3">
    <source>
        <dbReference type="ARBA" id="ARBA00023284"/>
    </source>
</evidence>
<comment type="caution">
    <text evidence="6">The sequence shown here is derived from an EMBL/GenBank/DDBJ whole genome shotgun (WGS) entry which is preliminary data.</text>
</comment>
<dbReference type="GO" id="GO:0030313">
    <property type="term" value="C:cell envelope"/>
    <property type="evidence" value="ECO:0007669"/>
    <property type="project" value="UniProtKB-SubCell"/>
</dbReference>
<dbReference type="PANTHER" id="PTHR42852:SF18">
    <property type="entry name" value="CHROMOSOME UNDETERMINED SCAFFOLD_47, WHOLE GENOME SHOTGUN SEQUENCE"/>
    <property type="match status" value="1"/>
</dbReference>
<dbReference type="AlphaFoldDB" id="A0A0R0BDA6"/>
<dbReference type="GO" id="GO:0008961">
    <property type="term" value="F:phosphatidylglycerol-prolipoprotein diacylglyceryl transferase activity"/>
    <property type="evidence" value="ECO:0007669"/>
    <property type="project" value="InterPro"/>
</dbReference>
<dbReference type="PANTHER" id="PTHR42852">
    <property type="entry name" value="THIOL:DISULFIDE INTERCHANGE PROTEIN DSBE"/>
    <property type="match status" value="1"/>
</dbReference>
<name>A0A0R0BDA6_9GAMM</name>
<dbReference type="GO" id="GO:0005886">
    <property type="term" value="C:plasma membrane"/>
    <property type="evidence" value="ECO:0007669"/>
    <property type="project" value="InterPro"/>
</dbReference>
<keyword evidence="4" id="KW-0812">Transmembrane</keyword>
<dbReference type="InterPro" id="IPR013766">
    <property type="entry name" value="Thioredoxin_domain"/>
</dbReference>
<dbReference type="Pfam" id="PF01790">
    <property type="entry name" value="LGT"/>
    <property type="match status" value="1"/>
</dbReference>
<dbReference type="GO" id="GO:0015036">
    <property type="term" value="F:disulfide oxidoreductase activity"/>
    <property type="evidence" value="ECO:0007669"/>
    <property type="project" value="UniProtKB-ARBA"/>
</dbReference>
<feature type="transmembrane region" description="Helical" evidence="4">
    <location>
        <begin position="81"/>
        <end position="98"/>
    </location>
</feature>
<keyword evidence="4" id="KW-1133">Transmembrane helix</keyword>
<gene>
    <name evidence="6" type="ORF">ARC23_07765</name>
</gene>
<dbReference type="SUPFAM" id="SSF52833">
    <property type="entry name" value="Thioredoxin-like"/>
    <property type="match status" value="1"/>
</dbReference>
<evidence type="ECO:0000313" key="7">
    <source>
        <dbReference type="Proteomes" id="UP000051757"/>
    </source>
</evidence>
<evidence type="ECO:0000259" key="5">
    <source>
        <dbReference type="PROSITE" id="PS51352"/>
    </source>
</evidence>
<feature type="transmembrane region" description="Helical" evidence="4">
    <location>
        <begin position="6"/>
        <end position="25"/>
    </location>
</feature>
<dbReference type="InterPro" id="IPR036249">
    <property type="entry name" value="Thioredoxin-like_sf"/>
</dbReference>
<keyword evidence="4" id="KW-0472">Membrane</keyword>
<sequence>MNSLGPFSIDVLTLMLSATAAWWVARKWRRRQNPEEAKRAAGIVVDAIGAGLLAARLGFVVQNWQDYAPHPWSIVTLGDGGYSWAWGLLAGALVAAWLARGKAGVRNRALAGLAFGSVAWLAMSFSLDWMSRAAPGLEAVHGNPSGPAVPTLSAAVGRPVVVNLWAAWCPPCRREMPAFAEAEAQLPGVVFAMVNQGDEPATALAFVQDNQLVFDHTYTDPSSETMLRFGARVMPTTLFFDSQGRMVDMHVGEMTLAGLKAKVRQHFGSESSKGPLE</sequence>
<proteinExistence type="predicted"/>
<organism evidence="6 7">
    <name type="scientific">Stenotrophomonas beteli</name>
    <dbReference type="NCBI Taxonomy" id="3384461"/>
    <lineage>
        <taxon>Bacteria</taxon>
        <taxon>Pseudomonadati</taxon>
        <taxon>Pseudomonadota</taxon>
        <taxon>Gammaproteobacteria</taxon>
        <taxon>Lysobacterales</taxon>
        <taxon>Lysobacteraceae</taxon>
        <taxon>Stenotrophomonas</taxon>
        <taxon>Stenotrophomonas maltophilia group</taxon>
    </lineage>
</organism>
<dbReference type="InterPro" id="IPR017937">
    <property type="entry name" value="Thioredoxin_CS"/>
</dbReference>
<dbReference type="InterPro" id="IPR001640">
    <property type="entry name" value="Lgt"/>
</dbReference>
<dbReference type="OrthoDB" id="9796554at2"/>
<evidence type="ECO:0000256" key="2">
    <source>
        <dbReference type="ARBA" id="ARBA00022748"/>
    </source>
</evidence>
<keyword evidence="3" id="KW-0676">Redox-active center</keyword>
<feature type="domain" description="Thioredoxin" evidence="5">
    <location>
        <begin position="128"/>
        <end position="268"/>
    </location>
</feature>